<feature type="transmembrane region" description="Helical" evidence="1">
    <location>
        <begin position="60"/>
        <end position="83"/>
    </location>
</feature>
<dbReference type="EMBL" id="RBQE01000577">
    <property type="protein sequence ID" value="RMO96608.1"/>
    <property type="molecule type" value="Genomic_DNA"/>
</dbReference>
<protein>
    <submittedName>
        <fullName evidence="2">Uncharacterized protein</fullName>
    </submittedName>
</protein>
<keyword evidence="1" id="KW-0472">Membrane</keyword>
<keyword evidence="1" id="KW-1133">Transmembrane helix</keyword>
<comment type="caution">
    <text evidence="2">The sequence shown here is derived from an EMBL/GenBank/DDBJ whole genome shotgun (WGS) entry which is preliminary data.</text>
</comment>
<reference evidence="2 3" key="1">
    <citation type="submission" date="2018-08" db="EMBL/GenBank/DDBJ databases">
        <title>Recombination of ecologically and evolutionarily significant loci maintains genetic cohesion in the Pseudomonas syringae species complex.</title>
        <authorList>
            <person name="Dillon M."/>
            <person name="Thakur S."/>
            <person name="Almeida R.N.D."/>
            <person name="Weir B.S."/>
            <person name="Guttman D.S."/>
        </authorList>
    </citation>
    <scope>NUCLEOTIDE SEQUENCE [LARGE SCALE GENOMIC DNA]</scope>
    <source>
        <strain evidence="2 3">ICMP 3706</strain>
    </source>
</reference>
<organism evidence="2 3">
    <name type="scientific">Pseudomonas syringae pv. persicae</name>
    <dbReference type="NCBI Taxonomy" id="237306"/>
    <lineage>
        <taxon>Bacteria</taxon>
        <taxon>Pseudomonadati</taxon>
        <taxon>Pseudomonadota</taxon>
        <taxon>Gammaproteobacteria</taxon>
        <taxon>Pseudomonadales</taxon>
        <taxon>Pseudomonadaceae</taxon>
        <taxon>Pseudomonas</taxon>
    </lineage>
</organism>
<name>A0A3M3ZPT5_9PSED</name>
<evidence type="ECO:0000313" key="3">
    <source>
        <dbReference type="Proteomes" id="UP000281604"/>
    </source>
</evidence>
<sequence>MNGIADDPFLLTFEVIPMLRIVVVHLFQWLKRLSSALFFRSAEDNYSRSFTRENDDEGRWTFVSIVIVLTLSLYCLAGLGYYAKTNIWDGFTQEQKENIAQAMVVSSQNL</sequence>
<accession>A0A3M3ZPT5</accession>
<evidence type="ECO:0000313" key="2">
    <source>
        <dbReference type="EMBL" id="RMO96608.1"/>
    </source>
</evidence>
<evidence type="ECO:0000256" key="1">
    <source>
        <dbReference type="SAM" id="Phobius"/>
    </source>
</evidence>
<proteinExistence type="predicted"/>
<keyword evidence="1" id="KW-0812">Transmembrane</keyword>
<dbReference type="Proteomes" id="UP000281604">
    <property type="component" value="Unassembled WGS sequence"/>
</dbReference>
<dbReference type="AlphaFoldDB" id="A0A3M3ZPT5"/>
<gene>
    <name evidence="2" type="ORF">ALQ30_02370</name>
</gene>